<feature type="transmembrane region" description="Helical" evidence="8">
    <location>
        <begin position="228"/>
        <end position="247"/>
    </location>
</feature>
<dbReference type="EMBL" id="AYOZ01000060">
    <property type="protein sequence ID" value="ETI58126.1"/>
    <property type="molecule type" value="Genomic_DNA"/>
</dbReference>
<evidence type="ECO:0000256" key="7">
    <source>
        <dbReference type="ARBA" id="ARBA00023136"/>
    </source>
</evidence>
<keyword evidence="7 8" id="KW-0472">Membrane</keyword>
<feature type="transmembrane region" description="Helical" evidence="8">
    <location>
        <begin position="259"/>
        <end position="279"/>
    </location>
</feature>
<dbReference type="Pfam" id="PF01235">
    <property type="entry name" value="Na_Ala_symp"/>
    <property type="match status" value="1"/>
</dbReference>
<evidence type="ECO:0000256" key="5">
    <source>
        <dbReference type="ARBA" id="ARBA00022692"/>
    </source>
</evidence>
<feature type="transmembrane region" description="Helical" evidence="8">
    <location>
        <begin position="408"/>
        <end position="431"/>
    </location>
</feature>
<dbReference type="PRINTS" id="PR00175">
    <property type="entry name" value="NAALASMPORT"/>
</dbReference>
<dbReference type="PANTHER" id="PTHR30330:SF3">
    <property type="entry name" value="TRANSCRIPTIONAL REGULATOR, LRP FAMILY"/>
    <property type="match status" value="1"/>
</dbReference>
<keyword evidence="6 8" id="KW-1133">Transmembrane helix</keyword>
<comment type="similarity">
    <text evidence="2 8">Belongs to the alanine or glycine:cation symporter (AGCS) (TC 2.A.25) family.</text>
</comment>
<evidence type="ECO:0000256" key="9">
    <source>
        <dbReference type="SAM" id="SignalP"/>
    </source>
</evidence>
<feature type="chain" id="PRO_5004808492" evidence="9">
    <location>
        <begin position="26"/>
        <end position="518"/>
    </location>
</feature>
<feature type="transmembrane region" description="Helical" evidence="8">
    <location>
        <begin position="452"/>
        <end position="470"/>
    </location>
</feature>
<evidence type="ECO:0000313" key="11">
    <source>
        <dbReference type="Proteomes" id="UP000018857"/>
    </source>
</evidence>
<sequence>MKRFTYLFSAITALALFSLSTSAQAAEGIDAVVNEIFGNATGWFVSLIFAPLPGTNFPWIVLWLVTGASVFTLYFGFIQFRSIGHSIALVKGDYSDPNDAGEVSHFQALATALSGTVGLGNIAGVAVAVSIGGPGATFWMILAGLMGMASKFTECTLGVKYRNEYKDGSVSGGPMYYISKGFAERGIPGGKLLAGLFAVFCILGALGGGNMFQANQAHAQITQVVGNYPGWITGIIFAALVFVVIVGGIKSIARVTDKIVPLMGILYVGAAVVILLVNADKIGWAFGQIFEGAFTGLGVAGGLVGALIQGFKRAAFSNEAGVGSAAIAHSAVQTNEPITEGYVSLLEPFIDTVVICTMTALVIIITGQLMQDPATGLYILNESGSIMTADGSSGVALTSAAFGSAFSWFPILLAVAVIMFAFSTMISWSYYGLKAWTYLFGESEKAELTFKIIFCVFVVIGAAANLGPVIDFSDAAIFAMAVANIIGLYFLMPIVKKELLSYQKRLKSGEIIKFKDRH</sequence>
<evidence type="ECO:0000256" key="6">
    <source>
        <dbReference type="ARBA" id="ARBA00022989"/>
    </source>
</evidence>
<keyword evidence="9" id="KW-0732">Signal</keyword>
<evidence type="ECO:0000313" key="10">
    <source>
        <dbReference type="EMBL" id="ETI58126.1"/>
    </source>
</evidence>
<dbReference type="PANTHER" id="PTHR30330">
    <property type="entry name" value="AGSS FAMILY TRANSPORTER, SODIUM-ALANINE"/>
    <property type="match status" value="1"/>
</dbReference>
<feature type="transmembrane region" description="Helical" evidence="8">
    <location>
        <begin position="476"/>
        <end position="495"/>
    </location>
</feature>
<reference evidence="10 11" key="1">
    <citation type="journal article" date="2014" name="Genome Announc.">
        <title>Draft Genome Sequence of Marinomonas sp. Strain D104, a Polycyclic Aromatic Hydrocarbon-Degrading Bacterium from the Deep-Sea Sediment of the Arctic Ocean.</title>
        <authorList>
            <person name="Dong C."/>
            <person name="Bai X."/>
            <person name="Lai Q."/>
            <person name="Xie Y."/>
            <person name="Chen X."/>
            <person name="Shao Z."/>
        </authorList>
    </citation>
    <scope>NUCLEOTIDE SEQUENCE [LARGE SCALE GENOMIC DNA]</scope>
    <source>
        <strain evidence="10 11">D104</strain>
    </source>
</reference>
<evidence type="ECO:0000256" key="2">
    <source>
        <dbReference type="ARBA" id="ARBA00009261"/>
    </source>
</evidence>
<evidence type="ECO:0000256" key="3">
    <source>
        <dbReference type="ARBA" id="ARBA00022448"/>
    </source>
</evidence>
<evidence type="ECO:0000256" key="8">
    <source>
        <dbReference type="RuleBase" id="RU363064"/>
    </source>
</evidence>
<keyword evidence="11" id="KW-1185">Reference proteome</keyword>
<gene>
    <name evidence="10" type="ORF">D104_16340</name>
</gene>
<dbReference type="NCBIfam" id="TIGR00835">
    <property type="entry name" value="agcS"/>
    <property type="match status" value="1"/>
</dbReference>
<dbReference type="Gene3D" id="1.20.1740.10">
    <property type="entry name" value="Amino acid/polyamine transporter I"/>
    <property type="match status" value="1"/>
</dbReference>
<evidence type="ECO:0000256" key="1">
    <source>
        <dbReference type="ARBA" id="ARBA00004651"/>
    </source>
</evidence>
<feature type="transmembrane region" description="Helical" evidence="8">
    <location>
        <begin position="57"/>
        <end position="77"/>
    </location>
</feature>
<feature type="transmembrane region" description="Helical" evidence="8">
    <location>
        <begin position="285"/>
        <end position="308"/>
    </location>
</feature>
<dbReference type="eggNOG" id="COG1115">
    <property type="taxonomic scope" value="Bacteria"/>
</dbReference>
<feature type="transmembrane region" description="Helical" evidence="8">
    <location>
        <begin position="192"/>
        <end position="208"/>
    </location>
</feature>
<dbReference type="PATRIC" id="fig|1208321.3.peg.3237"/>
<organism evidence="10 11">
    <name type="scientific">Marinomonas profundimaris</name>
    <dbReference type="NCBI Taxonomy" id="1208321"/>
    <lineage>
        <taxon>Bacteria</taxon>
        <taxon>Pseudomonadati</taxon>
        <taxon>Pseudomonadota</taxon>
        <taxon>Gammaproteobacteria</taxon>
        <taxon>Oceanospirillales</taxon>
        <taxon>Oceanospirillaceae</taxon>
        <taxon>Marinomonas</taxon>
    </lineage>
</organism>
<comment type="caution">
    <text evidence="10">The sequence shown here is derived from an EMBL/GenBank/DDBJ whole genome shotgun (WGS) entry which is preliminary data.</text>
</comment>
<dbReference type="RefSeq" id="WP_024025292.1">
    <property type="nucleotide sequence ID" value="NZ_AYOZ01000060.1"/>
</dbReference>
<keyword evidence="4" id="KW-1003">Cell membrane</keyword>
<protein>
    <submittedName>
        <fullName evidence="10">Sodium:alanine symporter</fullName>
    </submittedName>
</protein>
<feature type="signal peptide" evidence="9">
    <location>
        <begin position="1"/>
        <end position="25"/>
    </location>
</feature>
<dbReference type="AlphaFoldDB" id="W1RNF4"/>
<keyword evidence="5 8" id="KW-0812">Transmembrane</keyword>
<dbReference type="GO" id="GO:0005283">
    <property type="term" value="F:amino acid:sodium symporter activity"/>
    <property type="evidence" value="ECO:0007669"/>
    <property type="project" value="InterPro"/>
</dbReference>
<dbReference type="OrthoDB" id="9806926at2"/>
<accession>W1RNF4</accession>
<proteinExistence type="inferred from homology"/>
<dbReference type="GO" id="GO:0005886">
    <property type="term" value="C:plasma membrane"/>
    <property type="evidence" value="ECO:0007669"/>
    <property type="project" value="UniProtKB-SubCell"/>
</dbReference>
<keyword evidence="8" id="KW-0997">Cell inner membrane</keyword>
<evidence type="ECO:0000256" key="4">
    <source>
        <dbReference type="ARBA" id="ARBA00022475"/>
    </source>
</evidence>
<dbReference type="Proteomes" id="UP000018857">
    <property type="component" value="Unassembled WGS sequence"/>
</dbReference>
<dbReference type="InterPro" id="IPR001463">
    <property type="entry name" value="Na/Ala_symport"/>
</dbReference>
<name>W1RNF4_9GAMM</name>
<keyword evidence="8" id="KW-0769">Symport</keyword>
<comment type="subcellular location">
    <subcellularLocation>
        <location evidence="8">Cell inner membrane</location>
        <topology evidence="8">Multi-pass membrane protein</topology>
    </subcellularLocation>
    <subcellularLocation>
        <location evidence="1">Cell membrane</location>
        <topology evidence="1">Multi-pass membrane protein</topology>
    </subcellularLocation>
</comment>
<keyword evidence="3 8" id="KW-0813">Transport</keyword>
<dbReference type="STRING" id="1208321.D104_16340"/>